<dbReference type="PANTHER" id="PTHR23517:SF3">
    <property type="entry name" value="INTEGRAL MEMBRANE TRANSPORT PROTEIN"/>
    <property type="match status" value="1"/>
</dbReference>
<feature type="transmembrane region" description="Helical" evidence="7">
    <location>
        <begin position="222"/>
        <end position="241"/>
    </location>
</feature>
<evidence type="ECO:0000256" key="2">
    <source>
        <dbReference type="ARBA" id="ARBA00022448"/>
    </source>
</evidence>
<evidence type="ECO:0000256" key="4">
    <source>
        <dbReference type="ARBA" id="ARBA00022692"/>
    </source>
</evidence>
<organism evidence="9 10">
    <name type="scientific">Nakamurella leprariae</name>
    <dbReference type="NCBI Taxonomy" id="2803911"/>
    <lineage>
        <taxon>Bacteria</taxon>
        <taxon>Bacillati</taxon>
        <taxon>Actinomycetota</taxon>
        <taxon>Actinomycetes</taxon>
        <taxon>Nakamurellales</taxon>
        <taxon>Nakamurellaceae</taxon>
        <taxon>Nakamurella</taxon>
    </lineage>
</organism>
<feature type="transmembrane region" description="Helical" evidence="7">
    <location>
        <begin position="76"/>
        <end position="100"/>
    </location>
</feature>
<evidence type="ECO:0000313" key="9">
    <source>
        <dbReference type="EMBL" id="MBM9468207.1"/>
    </source>
</evidence>
<dbReference type="SUPFAM" id="SSF103473">
    <property type="entry name" value="MFS general substrate transporter"/>
    <property type="match status" value="1"/>
</dbReference>
<accession>A0A939C2K6</accession>
<feature type="transmembrane region" description="Helical" evidence="7">
    <location>
        <begin position="313"/>
        <end position="333"/>
    </location>
</feature>
<evidence type="ECO:0000256" key="7">
    <source>
        <dbReference type="SAM" id="Phobius"/>
    </source>
</evidence>
<feature type="transmembrane region" description="Helical" evidence="7">
    <location>
        <begin position="253"/>
        <end position="275"/>
    </location>
</feature>
<gene>
    <name evidence="9" type="ORF">JL106_13050</name>
</gene>
<protein>
    <submittedName>
        <fullName evidence="9">MFS transporter</fullName>
    </submittedName>
</protein>
<evidence type="ECO:0000313" key="10">
    <source>
        <dbReference type="Proteomes" id="UP000663792"/>
    </source>
</evidence>
<feature type="transmembrane region" description="Helical" evidence="7">
    <location>
        <begin position="171"/>
        <end position="191"/>
    </location>
</feature>
<dbReference type="InterPro" id="IPR020846">
    <property type="entry name" value="MFS_dom"/>
</dbReference>
<feature type="domain" description="Major facilitator superfamily (MFS) profile" evidence="8">
    <location>
        <begin position="1"/>
        <end position="400"/>
    </location>
</feature>
<dbReference type="GO" id="GO:0022857">
    <property type="term" value="F:transmembrane transporter activity"/>
    <property type="evidence" value="ECO:0007669"/>
    <property type="project" value="InterPro"/>
</dbReference>
<comment type="subcellular location">
    <subcellularLocation>
        <location evidence="1">Cell membrane</location>
        <topology evidence="1">Multi-pass membrane protein</topology>
    </subcellularLocation>
</comment>
<keyword evidence="5 7" id="KW-1133">Transmembrane helix</keyword>
<keyword evidence="4 7" id="KW-0812">Transmembrane</keyword>
<feature type="transmembrane region" description="Helical" evidence="7">
    <location>
        <begin position="41"/>
        <end position="64"/>
    </location>
</feature>
<reference evidence="9" key="1">
    <citation type="submission" date="2021-01" db="EMBL/GenBank/DDBJ databases">
        <title>YIM 132084 draft genome.</title>
        <authorList>
            <person name="An D."/>
        </authorList>
    </citation>
    <scope>NUCLEOTIDE SEQUENCE</scope>
    <source>
        <strain evidence="9">YIM 132084</strain>
    </source>
</reference>
<dbReference type="Gene3D" id="1.20.1250.20">
    <property type="entry name" value="MFS general substrate transporter like domains"/>
    <property type="match status" value="1"/>
</dbReference>
<evidence type="ECO:0000259" key="8">
    <source>
        <dbReference type="PROSITE" id="PS50850"/>
    </source>
</evidence>
<dbReference type="InterPro" id="IPR011701">
    <property type="entry name" value="MFS"/>
</dbReference>
<comment type="caution">
    <text evidence="9">The sequence shown here is derived from an EMBL/GenBank/DDBJ whole genome shotgun (WGS) entry which is preliminary data.</text>
</comment>
<dbReference type="PROSITE" id="PS50850">
    <property type="entry name" value="MFS"/>
    <property type="match status" value="1"/>
</dbReference>
<dbReference type="RefSeq" id="WP_205261147.1">
    <property type="nucleotide sequence ID" value="NZ_JAERWK010000016.1"/>
</dbReference>
<keyword evidence="2" id="KW-0813">Transport</keyword>
<evidence type="ECO:0000256" key="3">
    <source>
        <dbReference type="ARBA" id="ARBA00022475"/>
    </source>
</evidence>
<feature type="transmembrane region" description="Helical" evidence="7">
    <location>
        <begin position="12"/>
        <end position="35"/>
    </location>
</feature>
<keyword evidence="6 7" id="KW-0472">Membrane</keyword>
<dbReference type="InterPro" id="IPR050171">
    <property type="entry name" value="MFS_Transporters"/>
</dbReference>
<keyword evidence="10" id="KW-1185">Reference proteome</keyword>
<dbReference type="PANTHER" id="PTHR23517">
    <property type="entry name" value="RESISTANCE PROTEIN MDTM, PUTATIVE-RELATED-RELATED"/>
    <property type="match status" value="1"/>
</dbReference>
<dbReference type="EMBL" id="JAERWK010000016">
    <property type="protein sequence ID" value="MBM9468207.1"/>
    <property type="molecule type" value="Genomic_DNA"/>
</dbReference>
<sequence>MSGPTRPARTWLRPAPAIFVLAWGGNHFTPLLHLYEQVGHYAIWQANLLLGMYVAGLIPGLVVASALSDQHGRRPVLLAGTVLAIAGSVLLASGFSVFWLLCVGRALAGVGVGVAMSVGTSWMKELSSSPFDPGAGPTAGARRPSLTLTLGFGLGAAVTGSLAQWGPAPTVTPYLLHGALTTAALVVLLTAPESLPAQRRTTRSWWRDLAIPSAGHRRFVRLVLPAAPWVFAAAGVAYAIMPSVVQDRLGSWSTMYATVLSVLTLGTGALVQNFVPRLDRLTRGRSLVLGLAMMAAGMVLAVVAALVRDPVLALVVAVALGAAYGVCVVAGLIHVQAIATPQDLAGLTGVYYSVTYTGFLLPTVLAALLPVVPYAGSLTVVSVLCLVSLIVVAHESRQHRIAV</sequence>
<dbReference type="GO" id="GO:0005886">
    <property type="term" value="C:plasma membrane"/>
    <property type="evidence" value="ECO:0007669"/>
    <property type="project" value="UniProtKB-SubCell"/>
</dbReference>
<dbReference type="AlphaFoldDB" id="A0A939C2K6"/>
<name>A0A939C2K6_9ACTN</name>
<dbReference type="Proteomes" id="UP000663792">
    <property type="component" value="Unassembled WGS sequence"/>
</dbReference>
<feature type="transmembrane region" description="Helical" evidence="7">
    <location>
        <begin position="287"/>
        <end position="307"/>
    </location>
</feature>
<proteinExistence type="predicted"/>
<feature type="transmembrane region" description="Helical" evidence="7">
    <location>
        <begin position="374"/>
        <end position="393"/>
    </location>
</feature>
<feature type="transmembrane region" description="Helical" evidence="7">
    <location>
        <begin position="345"/>
        <end position="368"/>
    </location>
</feature>
<evidence type="ECO:0000256" key="5">
    <source>
        <dbReference type="ARBA" id="ARBA00022989"/>
    </source>
</evidence>
<evidence type="ECO:0000256" key="6">
    <source>
        <dbReference type="ARBA" id="ARBA00023136"/>
    </source>
</evidence>
<dbReference type="InterPro" id="IPR036259">
    <property type="entry name" value="MFS_trans_sf"/>
</dbReference>
<evidence type="ECO:0000256" key="1">
    <source>
        <dbReference type="ARBA" id="ARBA00004651"/>
    </source>
</evidence>
<dbReference type="Pfam" id="PF07690">
    <property type="entry name" value="MFS_1"/>
    <property type="match status" value="1"/>
</dbReference>
<keyword evidence="3" id="KW-1003">Cell membrane</keyword>
<feature type="transmembrane region" description="Helical" evidence="7">
    <location>
        <begin position="106"/>
        <end position="123"/>
    </location>
</feature>